<name>A0ABW2XRS0_9ACTN</name>
<dbReference type="Proteomes" id="UP001597063">
    <property type="component" value="Unassembled WGS sequence"/>
</dbReference>
<proteinExistence type="predicted"/>
<dbReference type="EMBL" id="JBHTGP010000015">
    <property type="protein sequence ID" value="MFD0689019.1"/>
    <property type="molecule type" value="Genomic_DNA"/>
</dbReference>
<gene>
    <name evidence="1" type="ORF">ACFQZM_31325</name>
</gene>
<organism evidence="1 2">
    <name type="scientific">Actinomadura fibrosa</name>
    <dbReference type="NCBI Taxonomy" id="111802"/>
    <lineage>
        <taxon>Bacteria</taxon>
        <taxon>Bacillati</taxon>
        <taxon>Actinomycetota</taxon>
        <taxon>Actinomycetes</taxon>
        <taxon>Streptosporangiales</taxon>
        <taxon>Thermomonosporaceae</taxon>
        <taxon>Actinomadura</taxon>
    </lineage>
</organism>
<keyword evidence="2" id="KW-1185">Reference proteome</keyword>
<evidence type="ECO:0008006" key="3">
    <source>
        <dbReference type="Google" id="ProtNLM"/>
    </source>
</evidence>
<evidence type="ECO:0000313" key="1">
    <source>
        <dbReference type="EMBL" id="MFD0689019.1"/>
    </source>
</evidence>
<evidence type="ECO:0000313" key="2">
    <source>
        <dbReference type="Proteomes" id="UP001597063"/>
    </source>
</evidence>
<protein>
    <recommendedName>
        <fullName evidence="3">RiboL-PSP-HEPN domain-containing protein</fullName>
    </recommendedName>
</protein>
<reference evidence="2" key="1">
    <citation type="journal article" date="2019" name="Int. J. Syst. Evol. Microbiol.">
        <title>The Global Catalogue of Microorganisms (GCM) 10K type strain sequencing project: providing services to taxonomists for standard genome sequencing and annotation.</title>
        <authorList>
            <consortium name="The Broad Institute Genomics Platform"/>
            <consortium name="The Broad Institute Genome Sequencing Center for Infectious Disease"/>
            <person name="Wu L."/>
            <person name="Ma J."/>
        </authorList>
    </citation>
    <scope>NUCLEOTIDE SEQUENCE [LARGE SCALE GENOMIC DNA]</scope>
    <source>
        <strain evidence="2">JCM 9371</strain>
    </source>
</reference>
<dbReference type="RefSeq" id="WP_131760051.1">
    <property type="nucleotide sequence ID" value="NZ_CAACUY010000100.1"/>
</dbReference>
<sequence length="114" mass="12410">MSDMLAAPSPVDLELRARSHIAERLGRETFQKPDDISRAFAMVGIRKIWSTAFGVDAEQMKTTLSVAVNRRNRIVHSCDADPANPGQFQSLTDGDALSAANSVEQIIKGINSLL</sequence>
<comment type="caution">
    <text evidence="1">The sequence shown here is derived from an EMBL/GenBank/DDBJ whole genome shotgun (WGS) entry which is preliminary data.</text>
</comment>
<accession>A0ABW2XRS0</accession>